<organism evidence="1 2">
    <name type="scientific">Gossypium arboreum</name>
    <name type="common">Tree cotton</name>
    <name type="synonym">Gossypium nanking</name>
    <dbReference type="NCBI Taxonomy" id="29729"/>
    <lineage>
        <taxon>Eukaryota</taxon>
        <taxon>Viridiplantae</taxon>
        <taxon>Streptophyta</taxon>
        <taxon>Embryophyta</taxon>
        <taxon>Tracheophyta</taxon>
        <taxon>Spermatophyta</taxon>
        <taxon>Magnoliopsida</taxon>
        <taxon>eudicotyledons</taxon>
        <taxon>Gunneridae</taxon>
        <taxon>Pentapetalae</taxon>
        <taxon>rosids</taxon>
        <taxon>malvids</taxon>
        <taxon>Malvales</taxon>
        <taxon>Malvaceae</taxon>
        <taxon>Malvoideae</taxon>
        <taxon>Gossypium</taxon>
    </lineage>
</organism>
<evidence type="ECO:0000313" key="2">
    <source>
        <dbReference type="Proteomes" id="UP000032142"/>
    </source>
</evidence>
<dbReference type="Proteomes" id="UP000032142">
    <property type="component" value="Unassembled WGS sequence"/>
</dbReference>
<keyword evidence="2" id="KW-1185">Reference proteome</keyword>
<comment type="caution">
    <text evidence="1">The sequence shown here is derived from an EMBL/GenBank/DDBJ whole genome shotgun (WGS) entry which is preliminary data.</text>
</comment>
<evidence type="ECO:0000313" key="1">
    <source>
        <dbReference type="EMBL" id="KHG07046.1"/>
    </source>
</evidence>
<reference evidence="2" key="1">
    <citation type="submission" date="2014-09" db="EMBL/GenBank/DDBJ databases">
        <authorList>
            <person name="Mudge J."/>
            <person name="Ramaraj T."/>
            <person name="Lindquist I.E."/>
            <person name="Bharti A.K."/>
            <person name="Sundararajan A."/>
            <person name="Cameron C.T."/>
            <person name="Woodward J.E."/>
            <person name="May G.D."/>
            <person name="Brubaker C."/>
            <person name="Broadhvest J."/>
            <person name="Wilkins T.A."/>
        </authorList>
    </citation>
    <scope>NUCLEOTIDE SEQUENCE</scope>
    <source>
        <strain evidence="2">cv. AKA8401</strain>
    </source>
</reference>
<gene>
    <name evidence="1" type="ORF">F383_33767</name>
</gene>
<protein>
    <submittedName>
        <fullName evidence="1">Uncharacterized protein</fullName>
    </submittedName>
</protein>
<sequence>MAIHTRVLGHVPFRGVSHMAETQARVSARVDKNRSFAKPICHPSLIHTNQPKYTISIHL</sequence>
<dbReference type="EMBL" id="JRRC01465933">
    <property type="protein sequence ID" value="KHG07046.1"/>
    <property type="molecule type" value="Genomic_DNA"/>
</dbReference>
<name>A0A0B0N7F6_GOSAR</name>
<proteinExistence type="predicted"/>
<dbReference type="AlphaFoldDB" id="A0A0B0N7F6"/>
<accession>A0A0B0N7F6</accession>